<protein>
    <submittedName>
        <fullName evidence="1">Uncharacterized protein</fullName>
    </submittedName>
</protein>
<accession>A0AAV4C0X8</accession>
<evidence type="ECO:0000313" key="1">
    <source>
        <dbReference type="EMBL" id="GFO25553.1"/>
    </source>
</evidence>
<proteinExistence type="predicted"/>
<dbReference type="Proteomes" id="UP000735302">
    <property type="component" value="Unassembled WGS sequence"/>
</dbReference>
<keyword evidence="2" id="KW-1185">Reference proteome</keyword>
<dbReference type="AlphaFoldDB" id="A0AAV4C0X8"/>
<reference evidence="1 2" key="1">
    <citation type="journal article" date="2021" name="Elife">
        <title>Chloroplast acquisition without the gene transfer in kleptoplastic sea slugs, Plakobranchus ocellatus.</title>
        <authorList>
            <person name="Maeda T."/>
            <person name="Takahashi S."/>
            <person name="Yoshida T."/>
            <person name="Shimamura S."/>
            <person name="Takaki Y."/>
            <person name="Nagai Y."/>
            <person name="Toyoda A."/>
            <person name="Suzuki Y."/>
            <person name="Arimoto A."/>
            <person name="Ishii H."/>
            <person name="Satoh N."/>
            <person name="Nishiyama T."/>
            <person name="Hasebe M."/>
            <person name="Maruyama T."/>
            <person name="Minagawa J."/>
            <person name="Obokata J."/>
            <person name="Shigenobu S."/>
        </authorList>
    </citation>
    <scope>NUCLEOTIDE SEQUENCE [LARGE SCALE GENOMIC DNA]</scope>
</reference>
<evidence type="ECO:0000313" key="2">
    <source>
        <dbReference type="Proteomes" id="UP000735302"/>
    </source>
</evidence>
<sequence>MFSVTCCHKNVGSPKLAEDQFQHFMEKAGNEQKELLMRFFLMLMLSAHCGCCCRYCFNVRGMMLAAGLVVAEFAVGWIEVAEGKDERQGSSLSLVLLGCYWS</sequence>
<comment type="caution">
    <text evidence="1">The sequence shown here is derived from an EMBL/GenBank/DDBJ whole genome shotgun (WGS) entry which is preliminary data.</text>
</comment>
<name>A0AAV4C0X8_9GAST</name>
<gene>
    <name evidence="1" type="ORF">PoB_005205800</name>
</gene>
<dbReference type="EMBL" id="BLXT01005762">
    <property type="protein sequence ID" value="GFO25553.1"/>
    <property type="molecule type" value="Genomic_DNA"/>
</dbReference>
<organism evidence="1 2">
    <name type="scientific">Plakobranchus ocellatus</name>
    <dbReference type="NCBI Taxonomy" id="259542"/>
    <lineage>
        <taxon>Eukaryota</taxon>
        <taxon>Metazoa</taxon>
        <taxon>Spiralia</taxon>
        <taxon>Lophotrochozoa</taxon>
        <taxon>Mollusca</taxon>
        <taxon>Gastropoda</taxon>
        <taxon>Heterobranchia</taxon>
        <taxon>Euthyneura</taxon>
        <taxon>Panpulmonata</taxon>
        <taxon>Sacoglossa</taxon>
        <taxon>Placobranchoidea</taxon>
        <taxon>Plakobranchidae</taxon>
        <taxon>Plakobranchus</taxon>
    </lineage>
</organism>